<evidence type="ECO:0000256" key="1">
    <source>
        <dbReference type="ARBA" id="ARBA00009024"/>
    </source>
</evidence>
<reference evidence="2" key="1">
    <citation type="submission" date="2025-08" db="UniProtKB">
        <authorList>
            <consortium name="Ensembl"/>
        </authorList>
    </citation>
    <scope>IDENTIFICATION</scope>
</reference>
<evidence type="ECO:0000313" key="3">
    <source>
        <dbReference type="Proteomes" id="UP000694383"/>
    </source>
</evidence>
<proteinExistence type="inferred from homology"/>
<organism evidence="2 3">
    <name type="scientific">Oryzias sinensis</name>
    <name type="common">Chinese medaka</name>
    <dbReference type="NCBI Taxonomy" id="183150"/>
    <lineage>
        <taxon>Eukaryota</taxon>
        <taxon>Metazoa</taxon>
        <taxon>Chordata</taxon>
        <taxon>Craniata</taxon>
        <taxon>Vertebrata</taxon>
        <taxon>Euteleostomi</taxon>
        <taxon>Actinopterygii</taxon>
        <taxon>Neopterygii</taxon>
        <taxon>Teleostei</taxon>
        <taxon>Neoteleostei</taxon>
        <taxon>Acanthomorphata</taxon>
        <taxon>Ovalentaria</taxon>
        <taxon>Atherinomorphae</taxon>
        <taxon>Beloniformes</taxon>
        <taxon>Adrianichthyidae</taxon>
        <taxon>Oryziinae</taxon>
        <taxon>Oryzias</taxon>
    </lineage>
</organism>
<name>A0A8C7YCB6_9TELE</name>
<reference evidence="2" key="2">
    <citation type="submission" date="2025-09" db="UniProtKB">
        <authorList>
            <consortium name="Ensembl"/>
        </authorList>
    </citation>
    <scope>IDENTIFICATION</scope>
</reference>
<accession>A0A8C7YCB6</accession>
<keyword evidence="3" id="KW-1185">Reference proteome</keyword>
<dbReference type="Proteomes" id="UP000694383">
    <property type="component" value="Unplaced"/>
</dbReference>
<dbReference type="AlphaFoldDB" id="A0A8C7YCB6"/>
<dbReference type="GeneTree" id="ENSGT00940000163701"/>
<dbReference type="NCBIfam" id="TIGR01571">
    <property type="entry name" value="A_thal_Cys_rich"/>
    <property type="match status" value="1"/>
</dbReference>
<dbReference type="PANTHER" id="PTHR15907">
    <property type="entry name" value="DUF614 FAMILY PROTEIN-RELATED"/>
    <property type="match status" value="1"/>
</dbReference>
<sequence length="138" mass="15520">MSLYSVAKMRTCQLNRLCILQVGNIIQTDVKELKPCCFWIPLRHNSLVLSGCFAFWCFPCFACITSKKAGECLCLPLLDGFGCIPPITTAMRVSIRKQYGIEGTICRDCVLSFFCGPCSWCQISREMKIRKAPMIFAA</sequence>
<dbReference type="InterPro" id="IPR006461">
    <property type="entry name" value="PLAC_motif_containing"/>
</dbReference>
<dbReference type="Pfam" id="PF04749">
    <property type="entry name" value="PLAC8"/>
    <property type="match status" value="1"/>
</dbReference>
<evidence type="ECO:0000313" key="2">
    <source>
        <dbReference type="Ensembl" id="ENSOSIP00000026536.1"/>
    </source>
</evidence>
<comment type="similarity">
    <text evidence="1">Belongs to the cornifelin family.</text>
</comment>
<dbReference type="Ensembl" id="ENSOSIT00000027985.1">
    <property type="protein sequence ID" value="ENSOSIP00000026536.1"/>
    <property type="gene ID" value="ENSOSIG00000013959.1"/>
</dbReference>
<protein>
    <submittedName>
        <fullName evidence="2">Plac8 onzin related protein 3</fullName>
    </submittedName>
</protein>